<organism evidence="2 3">
    <name type="scientific">Acidovorax facilis</name>
    <dbReference type="NCBI Taxonomy" id="12917"/>
    <lineage>
        <taxon>Bacteria</taxon>
        <taxon>Pseudomonadati</taxon>
        <taxon>Pseudomonadota</taxon>
        <taxon>Betaproteobacteria</taxon>
        <taxon>Burkholderiales</taxon>
        <taxon>Comamonadaceae</taxon>
        <taxon>Acidovorax</taxon>
    </lineage>
</organism>
<reference evidence="3" key="1">
    <citation type="journal article" date="2019" name="Int. J. Syst. Evol. Microbiol.">
        <title>The Global Catalogue of Microorganisms (GCM) 10K type strain sequencing project: providing services to taxonomists for standard genome sequencing and annotation.</title>
        <authorList>
            <consortium name="The Broad Institute Genomics Platform"/>
            <consortium name="The Broad Institute Genome Sequencing Center for Infectious Disease"/>
            <person name="Wu L."/>
            <person name="Ma J."/>
        </authorList>
    </citation>
    <scope>NUCLEOTIDE SEQUENCE [LARGE SCALE GENOMIC DNA]</scope>
    <source>
        <strain evidence="3">CCUG 2113</strain>
    </source>
</reference>
<sequence length="468" mass="50735">MNSLLAPLAIASDLTPNPGRGYYQWRSDPGDVPLAQSAPPQAAYQRYLWKDLEGNTPGQYTLGSLVAARDAARAAGRQFAFRIQAMRGYGTNTPDVPTYLHGAGTAQPQCSAPNPACVWAAPMPAPTPPAPALPPTLVPNWNHPYVLERMQALLQAVAAALGDTPDLAWIDVGLYGQYGEWAMNTTNVVYTPALETQGITPASNATKRSIAQMHFDRFPDAQHAMFIPHANLDTLQYAFFQQTTTTLPVGLRWDCLAQDGFMKQWTDRPSDWAQISDRWKTTPWIAEFCPFGPGESKTNAATALQQVRDFHVSTVGNGNLNAPWSSFTGTEQAHLAAVGREAGYRFALGPITVTAPTPSTVQVQVRVDNTGNAPLYTPWQLQAQLRDGSGQVVASRELLSTAQARAILPGVPAQINTTWTLPSPPAGSYTVHLAWVRQPTLAGLPQMLRWNMAGIEADGSARLATLKR</sequence>
<dbReference type="RefSeq" id="WP_377807491.1">
    <property type="nucleotide sequence ID" value="NZ_JBHSAJ010000032.1"/>
</dbReference>
<gene>
    <name evidence="2" type="ORF">ACFOW3_12480</name>
</gene>
<evidence type="ECO:0000313" key="3">
    <source>
        <dbReference type="Proteomes" id="UP001595693"/>
    </source>
</evidence>
<dbReference type="Proteomes" id="UP001595693">
    <property type="component" value="Unassembled WGS sequence"/>
</dbReference>
<keyword evidence="3" id="KW-1185">Reference proteome</keyword>
<comment type="caution">
    <text evidence="2">The sequence shown here is derived from an EMBL/GenBank/DDBJ whole genome shotgun (WGS) entry which is preliminary data.</text>
</comment>
<dbReference type="InterPro" id="IPR032267">
    <property type="entry name" value="DUF4832"/>
</dbReference>
<dbReference type="Pfam" id="PF16116">
    <property type="entry name" value="DUF4832"/>
    <property type="match status" value="1"/>
</dbReference>
<proteinExistence type="predicted"/>
<accession>A0ABV8DB47</accession>
<protein>
    <submittedName>
        <fullName evidence="2">DUF4832 domain-containing protein</fullName>
    </submittedName>
</protein>
<evidence type="ECO:0000259" key="1">
    <source>
        <dbReference type="Pfam" id="PF16116"/>
    </source>
</evidence>
<dbReference type="EMBL" id="JBHSAJ010000032">
    <property type="protein sequence ID" value="MFC3935437.1"/>
    <property type="molecule type" value="Genomic_DNA"/>
</dbReference>
<evidence type="ECO:0000313" key="2">
    <source>
        <dbReference type="EMBL" id="MFC3935437.1"/>
    </source>
</evidence>
<name>A0ABV8DB47_9BURK</name>
<feature type="domain" description="DUF4832" evidence="1">
    <location>
        <begin position="295"/>
        <end position="435"/>
    </location>
</feature>